<feature type="compositionally biased region" description="Basic and acidic residues" evidence="1">
    <location>
        <begin position="31"/>
        <end position="44"/>
    </location>
</feature>
<dbReference type="EMBL" id="CP022315">
    <property type="protein sequence ID" value="ASK62838.1"/>
    <property type="molecule type" value="Genomic_DNA"/>
</dbReference>
<keyword evidence="2" id="KW-0732">Signal</keyword>
<keyword evidence="4" id="KW-1185">Reference proteome</keyword>
<accession>A0A220U3U7</accession>
<feature type="chain" id="PRO_5038632368" description="Sporulation protein" evidence="2">
    <location>
        <begin position="21"/>
        <end position="190"/>
    </location>
</feature>
<dbReference type="InterPro" id="IPR019076">
    <property type="entry name" value="Spore_lipoprot_YhcN/YlaJ-like"/>
</dbReference>
<evidence type="ECO:0000313" key="4">
    <source>
        <dbReference type="Proteomes" id="UP000198312"/>
    </source>
</evidence>
<evidence type="ECO:0000256" key="2">
    <source>
        <dbReference type="SAM" id="SignalP"/>
    </source>
</evidence>
<evidence type="ECO:0000256" key="1">
    <source>
        <dbReference type="SAM" id="MobiDB-lite"/>
    </source>
</evidence>
<dbReference type="AlphaFoldDB" id="A0A220U3U7"/>
<organism evidence="3 4">
    <name type="scientific">Virgibacillus phasianinus</name>
    <dbReference type="NCBI Taxonomy" id="2017483"/>
    <lineage>
        <taxon>Bacteria</taxon>
        <taxon>Bacillati</taxon>
        <taxon>Bacillota</taxon>
        <taxon>Bacilli</taxon>
        <taxon>Bacillales</taxon>
        <taxon>Bacillaceae</taxon>
        <taxon>Virgibacillus</taxon>
    </lineage>
</organism>
<dbReference type="RefSeq" id="WP_089062097.1">
    <property type="nucleotide sequence ID" value="NZ_CP022315.1"/>
</dbReference>
<reference evidence="3 4" key="1">
    <citation type="submission" date="2017-07" db="EMBL/GenBank/DDBJ databases">
        <title>Virgibacillus sp. LM2416.</title>
        <authorList>
            <person name="Tak E.J."/>
            <person name="Bae J.-W."/>
        </authorList>
    </citation>
    <scope>NUCLEOTIDE SEQUENCE [LARGE SCALE GENOMIC DNA]</scope>
    <source>
        <strain evidence="3 4">LM2416</strain>
    </source>
</reference>
<feature type="signal peptide" evidence="2">
    <location>
        <begin position="1"/>
        <end position="20"/>
    </location>
</feature>
<dbReference type="Pfam" id="PF09580">
    <property type="entry name" value="Spore_YhcN_YlaJ"/>
    <property type="match status" value="1"/>
</dbReference>
<proteinExistence type="predicted"/>
<name>A0A220U3U7_9BACI</name>
<gene>
    <name evidence="3" type="ORF">CFK37_12115</name>
</gene>
<evidence type="ECO:0008006" key="5">
    <source>
        <dbReference type="Google" id="ProtNLM"/>
    </source>
</evidence>
<feature type="region of interest" description="Disordered" evidence="1">
    <location>
        <begin position="23"/>
        <end position="49"/>
    </location>
</feature>
<dbReference type="Proteomes" id="UP000198312">
    <property type="component" value="Chromosome"/>
</dbReference>
<dbReference type="KEGG" id="vil:CFK37_12115"/>
<evidence type="ECO:0000313" key="3">
    <source>
        <dbReference type="EMBL" id="ASK62838.1"/>
    </source>
</evidence>
<dbReference type="OrthoDB" id="2691390at2"/>
<dbReference type="PROSITE" id="PS51257">
    <property type="entry name" value="PROKAR_LIPOPROTEIN"/>
    <property type="match status" value="1"/>
</dbReference>
<sequence>MYKKFAFVLLLCTLVMSACGTSDQEAGDEQEQIRNELDPTRNDDTPNTFEEENRLGYVHYTKDQLRNNNENNHAVTMDRHKMADMISRIILRNDGFEEVATLVTDKEVLIAYGKSDGLDKNLAADIAKKSAVSVMPKYFHVYVSDNESLIPQIHSLHNSNTMQGASYQNTIQSIIKEMKKSPQGIENENK</sequence>
<protein>
    <recommendedName>
        <fullName evidence="5">Sporulation protein</fullName>
    </recommendedName>
</protein>